<evidence type="ECO:0000313" key="1">
    <source>
        <dbReference type="EMBL" id="AOV15810.1"/>
    </source>
</evidence>
<proteinExistence type="predicted"/>
<accession>A0A1D8K4C1</accession>
<keyword evidence="2" id="KW-1185">Reference proteome</keyword>
<dbReference type="Proteomes" id="UP000095342">
    <property type="component" value="Chromosome"/>
</dbReference>
<organism evidence="1 2">
    <name type="scientific">Acidihalobacter aeolianus</name>
    <dbReference type="NCBI Taxonomy" id="2792603"/>
    <lineage>
        <taxon>Bacteria</taxon>
        <taxon>Pseudomonadati</taxon>
        <taxon>Pseudomonadota</taxon>
        <taxon>Gammaproteobacteria</taxon>
        <taxon>Chromatiales</taxon>
        <taxon>Ectothiorhodospiraceae</taxon>
        <taxon>Acidihalobacter</taxon>
    </lineage>
</organism>
<reference evidence="1 2" key="1">
    <citation type="submission" date="2016-09" db="EMBL/GenBank/DDBJ databases">
        <title>Acidihalobacter prosperus V6 (DSM14174).</title>
        <authorList>
            <person name="Khaleque H.N."/>
            <person name="Ramsay J.P."/>
            <person name="Murphy R.J.T."/>
            <person name="Kaksonen A.H."/>
            <person name="Boxall N.J."/>
            <person name="Watkin E.L.J."/>
        </authorList>
    </citation>
    <scope>NUCLEOTIDE SEQUENCE [LARGE SCALE GENOMIC DNA]</scope>
    <source>
        <strain evidence="1 2">V6</strain>
    </source>
</reference>
<dbReference type="EMBL" id="CP017448">
    <property type="protein sequence ID" value="AOV15810.1"/>
    <property type="molecule type" value="Genomic_DNA"/>
</dbReference>
<name>A0A1D8K4C1_9GAMM</name>
<dbReference type="KEGG" id="aaeo:BJI67_00890"/>
<protein>
    <submittedName>
        <fullName evidence="1">Uncharacterized protein</fullName>
    </submittedName>
</protein>
<gene>
    <name evidence="1" type="ORF">BJI67_00890</name>
</gene>
<sequence>MSLVVERLYRYPAKGLSPEALAAVPLEAGRCLPHDRRFALARSDSAFDPIHPVHLPKTHFFMLMRDECPTELEIRFDAGRGEAVDF</sequence>
<evidence type="ECO:0000313" key="2">
    <source>
        <dbReference type="Proteomes" id="UP000095342"/>
    </source>
</evidence>
<dbReference type="RefSeq" id="WP_070071410.1">
    <property type="nucleotide sequence ID" value="NZ_CP017448.1"/>
</dbReference>
<dbReference type="AlphaFoldDB" id="A0A1D8K4C1"/>